<feature type="transmembrane region" description="Helical" evidence="1">
    <location>
        <begin position="12"/>
        <end position="32"/>
    </location>
</feature>
<keyword evidence="1" id="KW-1133">Transmembrane helix</keyword>
<organism evidence="2 3">
    <name type="scientific">Stackebrandtia endophytica</name>
    <dbReference type="NCBI Taxonomy" id="1496996"/>
    <lineage>
        <taxon>Bacteria</taxon>
        <taxon>Bacillati</taxon>
        <taxon>Actinomycetota</taxon>
        <taxon>Actinomycetes</taxon>
        <taxon>Glycomycetales</taxon>
        <taxon>Glycomycetaceae</taxon>
        <taxon>Stackebrandtia</taxon>
    </lineage>
</organism>
<dbReference type="Proteomes" id="UP000317043">
    <property type="component" value="Unassembled WGS sequence"/>
</dbReference>
<evidence type="ECO:0000313" key="3">
    <source>
        <dbReference type="Proteomes" id="UP000317043"/>
    </source>
</evidence>
<gene>
    <name evidence="2" type="ORF">FB566_2160</name>
</gene>
<accession>A0A543AVM7</accession>
<evidence type="ECO:0000256" key="1">
    <source>
        <dbReference type="SAM" id="Phobius"/>
    </source>
</evidence>
<reference evidence="2 3" key="1">
    <citation type="submission" date="2019-06" db="EMBL/GenBank/DDBJ databases">
        <title>Sequencing the genomes of 1000 actinobacteria strains.</title>
        <authorList>
            <person name="Klenk H.-P."/>
        </authorList>
    </citation>
    <scope>NUCLEOTIDE SEQUENCE [LARGE SCALE GENOMIC DNA]</scope>
    <source>
        <strain evidence="2 3">DSM 45928</strain>
    </source>
</reference>
<keyword evidence="1" id="KW-0812">Transmembrane</keyword>
<evidence type="ECO:0000313" key="2">
    <source>
        <dbReference type="EMBL" id="TQL76627.1"/>
    </source>
</evidence>
<feature type="transmembrane region" description="Helical" evidence="1">
    <location>
        <begin position="38"/>
        <end position="56"/>
    </location>
</feature>
<keyword evidence="1" id="KW-0472">Membrane</keyword>
<name>A0A543AVM7_9ACTN</name>
<dbReference type="OrthoDB" id="5197263at2"/>
<keyword evidence="3" id="KW-1185">Reference proteome</keyword>
<dbReference type="InParanoid" id="A0A543AVM7"/>
<dbReference type="RefSeq" id="WP_142038298.1">
    <property type="nucleotide sequence ID" value="NZ_JBHTGS010000001.1"/>
</dbReference>
<dbReference type="EMBL" id="VFOW01000001">
    <property type="protein sequence ID" value="TQL76627.1"/>
    <property type="molecule type" value="Genomic_DNA"/>
</dbReference>
<sequence length="182" mass="21078">MTEDDVRWLWRKAWFGYLLLLTAVASVAFLFGLSETPIVVGVIAAILLSFGYWFWFRTLLPLPHLVREERDAVVTGVRREKTSEDVTPGYFLVVELTVTRADGSRRDTDLADLVADRDLDRFTVGSQWMVYLFRDTELAVLAERHDDVWRHGHILYRVSGWAVQGLTPYQGSKILKRRFRSD</sequence>
<proteinExistence type="predicted"/>
<protein>
    <submittedName>
        <fullName evidence="2">Uncharacterized protein</fullName>
    </submittedName>
</protein>
<dbReference type="AlphaFoldDB" id="A0A543AVM7"/>
<comment type="caution">
    <text evidence="2">The sequence shown here is derived from an EMBL/GenBank/DDBJ whole genome shotgun (WGS) entry which is preliminary data.</text>
</comment>